<dbReference type="AlphaFoldDB" id="A0A9D0Z9I3"/>
<dbReference type="EMBL" id="DVFJ01000010">
    <property type="protein sequence ID" value="HIQ71335.1"/>
    <property type="molecule type" value="Genomic_DNA"/>
</dbReference>
<protein>
    <submittedName>
        <fullName evidence="2">GerW family sporulation protein</fullName>
    </submittedName>
</protein>
<dbReference type="Pfam" id="PF09579">
    <property type="entry name" value="Spore_YtfJ"/>
    <property type="match status" value="1"/>
</dbReference>
<name>A0A9D0Z9I3_9FIRM</name>
<comment type="caution">
    <text evidence="2">The sequence shown here is derived from an EMBL/GenBank/DDBJ whole genome shotgun (WGS) entry which is preliminary data.</text>
</comment>
<reference evidence="2" key="2">
    <citation type="journal article" date="2021" name="PeerJ">
        <title>Extensive microbial diversity within the chicken gut microbiome revealed by metagenomics and culture.</title>
        <authorList>
            <person name="Gilroy R."/>
            <person name="Ravi A."/>
            <person name="Getino M."/>
            <person name="Pursley I."/>
            <person name="Horton D.L."/>
            <person name="Alikhan N.F."/>
            <person name="Baker D."/>
            <person name="Gharbi K."/>
            <person name="Hall N."/>
            <person name="Watson M."/>
            <person name="Adriaenssens E.M."/>
            <person name="Foster-Nyarko E."/>
            <person name="Jarju S."/>
            <person name="Secka A."/>
            <person name="Antonio M."/>
            <person name="Oren A."/>
            <person name="Chaudhuri R.R."/>
            <person name="La Ragione R."/>
            <person name="Hildebrand F."/>
            <person name="Pallen M.J."/>
        </authorList>
    </citation>
    <scope>NUCLEOTIDE SEQUENCE</scope>
    <source>
        <strain evidence="2">ChiSxjej2B14-6234</strain>
    </source>
</reference>
<evidence type="ECO:0000256" key="1">
    <source>
        <dbReference type="SAM" id="MobiDB-lite"/>
    </source>
</evidence>
<dbReference type="PANTHER" id="PTHR39162:SF1">
    <property type="entry name" value="SPORULATION PROTEIN YTFJ"/>
    <property type="match status" value="1"/>
</dbReference>
<dbReference type="InterPro" id="IPR014229">
    <property type="entry name" value="Spore_YtfJ"/>
</dbReference>
<dbReference type="PANTHER" id="PTHR39162">
    <property type="entry name" value="GLL3345 PROTEIN"/>
    <property type="match status" value="1"/>
</dbReference>
<dbReference type="PIRSF" id="PIRSF021377">
    <property type="entry name" value="YtfJ"/>
    <property type="match status" value="1"/>
</dbReference>
<proteinExistence type="predicted"/>
<evidence type="ECO:0000313" key="3">
    <source>
        <dbReference type="Proteomes" id="UP000886887"/>
    </source>
</evidence>
<evidence type="ECO:0000313" key="2">
    <source>
        <dbReference type="EMBL" id="HIQ71335.1"/>
    </source>
</evidence>
<dbReference type="NCBIfam" id="TIGR02874">
    <property type="entry name" value="spore_ytfJ"/>
    <property type="match status" value="1"/>
</dbReference>
<dbReference type="Proteomes" id="UP000886887">
    <property type="component" value="Unassembled WGS sequence"/>
</dbReference>
<reference evidence="2" key="1">
    <citation type="submission" date="2020-10" db="EMBL/GenBank/DDBJ databases">
        <authorList>
            <person name="Gilroy R."/>
        </authorList>
    </citation>
    <scope>NUCLEOTIDE SEQUENCE</scope>
    <source>
        <strain evidence="2">ChiSxjej2B14-6234</strain>
    </source>
</reference>
<accession>A0A9D0Z9I3</accession>
<organism evidence="2 3">
    <name type="scientific">Candidatus Onthenecus intestinigallinarum</name>
    <dbReference type="NCBI Taxonomy" id="2840875"/>
    <lineage>
        <taxon>Bacteria</taxon>
        <taxon>Bacillati</taxon>
        <taxon>Bacillota</taxon>
        <taxon>Clostridia</taxon>
        <taxon>Eubacteriales</taxon>
        <taxon>Candidatus Onthenecus</taxon>
    </lineage>
</organism>
<feature type="compositionally biased region" description="Basic and acidic residues" evidence="1">
    <location>
        <begin position="126"/>
        <end position="144"/>
    </location>
</feature>
<sequence>MDRHPIESLMGTTMENIRDMVDVNTVVGDPVQTAEGVTIIPISRVSFGFVAGGGEYGAEGRTPGALQEEARPFAGGSGAGVSVNPVGFLVSGGGQVKLLSANYATPVDRMVELIPQVVGDLKDMLCDEDEPKGKQADKKQEDGAARAFTVTPLPQDLGKETDE</sequence>
<gene>
    <name evidence="2" type="primary">ytfJ</name>
    <name evidence="2" type="ORF">IAB73_03880</name>
</gene>
<feature type="region of interest" description="Disordered" evidence="1">
    <location>
        <begin position="126"/>
        <end position="163"/>
    </location>
</feature>